<dbReference type="Gene3D" id="3.40.50.150">
    <property type="entry name" value="Vaccinia Virus protein VP39"/>
    <property type="match status" value="1"/>
</dbReference>
<dbReference type="EMBL" id="CAXAMN010008182">
    <property type="protein sequence ID" value="CAK9024256.1"/>
    <property type="molecule type" value="Genomic_DNA"/>
</dbReference>
<dbReference type="Proteomes" id="UP001642484">
    <property type="component" value="Unassembled WGS sequence"/>
</dbReference>
<feature type="region of interest" description="Disordered" evidence="3">
    <location>
        <begin position="399"/>
        <end position="450"/>
    </location>
</feature>
<name>A0ABP0KBS4_9DINO</name>
<evidence type="ECO:0000256" key="2">
    <source>
        <dbReference type="ARBA" id="ARBA00022679"/>
    </source>
</evidence>
<keyword evidence="5" id="KW-1185">Reference proteome</keyword>
<comment type="caution">
    <text evidence="4">The sequence shown here is derived from an EMBL/GenBank/DDBJ whole genome shotgun (WGS) entry which is preliminary data.</text>
</comment>
<dbReference type="InterPro" id="IPR029063">
    <property type="entry name" value="SAM-dependent_MTases_sf"/>
</dbReference>
<protein>
    <recommendedName>
        <fullName evidence="6">DNA (cytosine-5-)-methyltransferase</fullName>
    </recommendedName>
</protein>
<dbReference type="SUPFAM" id="SSF53335">
    <property type="entry name" value="S-adenosyl-L-methionine-dependent methyltransferases"/>
    <property type="match status" value="1"/>
</dbReference>
<keyword evidence="1" id="KW-0489">Methyltransferase</keyword>
<reference evidence="4 5" key="1">
    <citation type="submission" date="2024-02" db="EMBL/GenBank/DDBJ databases">
        <authorList>
            <person name="Chen Y."/>
            <person name="Shah S."/>
            <person name="Dougan E. K."/>
            <person name="Thang M."/>
            <person name="Chan C."/>
        </authorList>
    </citation>
    <scope>NUCLEOTIDE SEQUENCE [LARGE SCALE GENOMIC DNA]</scope>
</reference>
<dbReference type="InterPro" id="IPR001525">
    <property type="entry name" value="C5_MeTfrase"/>
</dbReference>
<sequence length="450" mass="50356">ACGLDFKHLWSCDVDKNIREFIKRNFAPEQIFHDVNKPRSLPPANIYAAGFPCTPFSKLHASSGEWQEKAARAGRAVLRTVQKQQFALAVLENVEGLRDRPEAWQTMLKHVRRYLSNYYVFVVHLCPTMLCHAVSRPRLYFVCVHQSVAKTNDVDRMQAAILRMLSSGVAHFARFPKPTWESFLLKGAAVSLGNTRQPKEGCKWLSLNAEVRKGMNVSHLPKVSGLTVREQDTWEIAVSGHPTAQLIAADVSQSANRVPSRSNGTLPVITPHSKIVIRKAGGVCRLLTAHEKMFACGAPVERYDLEGVSEGQMKKWAGNTMDIKCVSLALLLGMNLCKWPEANRTASCFESWRKASIFEIEKATSGWQSAVLARGFGDNKNQKQTKNSREKRLKVGTKAIQRTRKQPGGVRPGQRRHSPGQEAHGGKRKLPLDGKSSKLRKRLSQIFRDS</sequence>
<evidence type="ECO:0000313" key="5">
    <source>
        <dbReference type="Proteomes" id="UP001642484"/>
    </source>
</evidence>
<organism evidence="4 5">
    <name type="scientific">Durusdinium trenchii</name>
    <dbReference type="NCBI Taxonomy" id="1381693"/>
    <lineage>
        <taxon>Eukaryota</taxon>
        <taxon>Sar</taxon>
        <taxon>Alveolata</taxon>
        <taxon>Dinophyceae</taxon>
        <taxon>Suessiales</taxon>
        <taxon>Symbiodiniaceae</taxon>
        <taxon>Durusdinium</taxon>
    </lineage>
</organism>
<dbReference type="Pfam" id="PF00145">
    <property type="entry name" value="DNA_methylase"/>
    <property type="match status" value="1"/>
</dbReference>
<keyword evidence="2" id="KW-0808">Transferase</keyword>
<evidence type="ECO:0008006" key="6">
    <source>
        <dbReference type="Google" id="ProtNLM"/>
    </source>
</evidence>
<proteinExistence type="predicted"/>
<evidence type="ECO:0000256" key="3">
    <source>
        <dbReference type="SAM" id="MobiDB-lite"/>
    </source>
</evidence>
<feature type="non-terminal residue" evidence="4">
    <location>
        <position position="1"/>
    </location>
</feature>
<evidence type="ECO:0000256" key="1">
    <source>
        <dbReference type="ARBA" id="ARBA00022603"/>
    </source>
</evidence>
<evidence type="ECO:0000313" key="4">
    <source>
        <dbReference type="EMBL" id="CAK9024256.1"/>
    </source>
</evidence>
<accession>A0ABP0KBS4</accession>
<gene>
    <name evidence="4" type="ORF">CCMP2556_LOCUS15558</name>
</gene>